<dbReference type="InterPro" id="IPR035484">
    <property type="entry name" value="SIS_PGI/PMI_1"/>
</dbReference>
<dbReference type="NCBIfam" id="TIGR02128">
    <property type="entry name" value="G6PI_arch"/>
    <property type="match status" value="1"/>
</dbReference>
<dbReference type="Pfam" id="PF01380">
    <property type="entry name" value="SIS"/>
    <property type="match status" value="1"/>
</dbReference>
<comment type="caution">
    <text evidence="5">The sequence shown here is derived from an EMBL/GenBank/DDBJ whole genome shotgun (WGS) entry which is preliminary data.</text>
</comment>
<dbReference type="GO" id="GO:0004347">
    <property type="term" value="F:glucose-6-phosphate isomerase activity"/>
    <property type="evidence" value="ECO:0007669"/>
    <property type="project" value="InterPro"/>
</dbReference>
<reference evidence="5" key="1">
    <citation type="journal article" date="2020" name="mSystems">
        <title>Genome- and Community-Level Interaction Insights into Carbon Utilization and Element Cycling Functions of Hydrothermarchaeota in Hydrothermal Sediment.</title>
        <authorList>
            <person name="Zhou Z."/>
            <person name="Liu Y."/>
            <person name="Xu W."/>
            <person name="Pan J."/>
            <person name="Luo Z.H."/>
            <person name="Li M."/>
        </authorList>
    </citation>
    <scope>NUCLEOTIDE SEQUENCE [LARGE SCALE GENOMIC DNA]</scope>
    <source>
        <strain evidence="5">SpSt-642</strain>
    </source>
</reference>
<dbReference type="GO" id="GO:1901135">
    <property type="term" value="P:carbohydrate derivative metabolic process"/>
    <property type="evidence" value="ECO:0007669"/>
    <property type="project" value="InterPro"/>
</dbReference>
<gene>
    <name evidence="5" type="ORF">ENU14_04760</name>
</gene>
<evidence type="ECO:0000259" key="4">
    <source>
        <dbReference type="PROSITE" id="PS51464"/>
    </source>
</evidence>
<dbReference type="InterPro" id="IPR046348">
    <property type="entry name" value="SIS_dom_sf"/>
</dbReference>
<feature type="transmembrane region" description="Helical" evidence="3">
    <location>
        <begin position="12"/>
        <end position="34"/>
    </location>
</feature>
<keyword evidence="3" id="KW-0812">Transmembrane</keyword>
<dbReference type="PROSITE" id="PS51464">
    <property type="entry name" value="SIS"/>
    <property type="match status" value="1"/>
</dbReference>
<dbReference type="InterPro" id="IPR001347">
    <property type="entry name" value="SIS_dom"/>
</dbReference>
<keyword evidence="2 5" id="KW-0413">Isomerase</keyword>
<keyword evidence="3" id="KW-1133">Transmembrane helix</keyword>
<name>A0A7C4DAB5_STAMA</name>
<accession>A0A7C4DAB5</accession>
<dbReference type="GO" id="GO:0097367">
    <property type="term" value="F:carbohydrate derivative binding"/>
    <property type="evidence" value="ECO:0007669"/>
    <property type="project" value="InterPro"/>
</dbReference>
<dbReference type="GO" id="GO:0005975">
    <property type="term" value="P:carbohydrate metabolic process"/>
    <property type="evidence" value="ECO:0007669"/>
    <property type="project" value="InterPro"/>
</dbReference>
<comment type="similarity">
    <text evidence="1">Belongs to the PGI/PMI family.</text>
</comment>
<dbReference type="EMBL" id="DTBJ01000035">
    <property type="protein sequence ID" value="HGM58878.1"/>
    <property type="molecule type" value="Genomic_DNA"/>
</dbReference>
<dbReference type="CDD" id="cd05017">
    <property type="entry name" value="SIS_PGI_PMI_1"/>
    <property type="match status" value="1"/>
</dbReference>
<dbReference type="Pfam" id="PF10432">
    <property type="entry name" value="bact-PGI_C"/>
    <property type="match status" value="1"/>
</dbReference>
<organism evidence="5">
    <name type="scientific">Staphylothermus marinus</name>
    <dbReference type="NCBI Taxonomy" id="2280"/>
    <lineage>
        <taxon>Archaea</taxon>
        <taxon>Thermoproteota</taxon>
        <taxon>Thermoprotei</taxon>
        <taxon>Desulfurococcales</taxon>
        <taxon>Desulfurococcaceae</taxon>
        <taxon>Staphylothermus</taxon>
    </lineage>
</organism>
<protein>
    <submittedName>
        <fullName evidence="5">Bifunctional phosphoglucose/phosphomannose isomerase</fullName>
    </submittedName>
</protein>
<proteinExistence type="inferred from homology"/>
<evidence type="ECO:0000256" key="3">
    <source>
        <dbReference type="SAM" id="Phobius"/>
    </source>
</evidence>
<dbReference type="SUPFAM" id="SSF53697">
    <property type="entry name" value="SIS domain"/>
    <property type="match status" value="1"/>
</dbReference>
<dbReference type="InterPro" id="IPR019490">
    <property type="entry name" value="Glu6P/Mann6P_isomerase_C"/>
</dbReference>
<evidence type="ECO:0000256" key="1">
    <source>
        <dbReference type="ARBA" id="ARBA00010523"/>
    </source>
</evidence>
<dbReference type="AlphaFoldDB" id="A0A7C4DAB5"/>
<dbReference type="CDD" id="cd05637">
    <property type="entry name" value="SIS_PGI_PMI_2"/>
    <property type="match status" value="1"/>
</dbReference>
<sequence length="371" mass="42423">MTYNYLLVSKNTVYYILLQLDTTVIINLLTKIVLKLFYKVIVLIEQYLKWIDQFKQVLDKWCSFRLTGEYDLIIVNGMGGSGVIGDYLYSLTSVYNGLPVVVFKNHIVPKYIDDDKIVLIISYSGNTVETIKFAEKVFDLTKNIVIVTSGGYLEKFALKNKLMLIKIPSGFLPRTSLPYMLLSILALMDCSGYTIVPYVDVSNTVIFLEKELENIIDKSRFIANHIHKHSRTLLLTTHSPLEPLVIRAKNEFSENAKIISRIDIVPESMHNDIVGWENPYSCEYVSLLIRDPEDHVGSKLVDFIEDIYREKNIPYIHLDLEGGSFFAKLMYGSLVIGLTSVFLAELRGVDPVRTVSIERYKSVVNKIYSEN</sequence>
<dbReference type="Gene3D" id="3.40.50.10490">
    <property type="entry name" value="Glucose-6-phosphate isomerase like protein, domain 1"/>
    <property type="match status" value="2"/>
</dbReference>
<evidence type="ECO:0000313" key="5">
    <source>
        <dbReference type="EMBL" id="HGM58878.1"/>
    </source>
</evidence>
<dbReference type="GO" id="GO:0004476">
    <property type="term" value="F:mannose-6-phosphate isomerase activity"/>
    <property type="evidence" value="ECO:0007669"/>
    <property type="project" value="InterPro"/>
</dbReference>
<evidence type="ECO:0000256" key="2">
    <source>
        <dbReference type="ARBA" id="ARBA00023235"/>
    </source>
</evidence>
<keyword evidence="3" id="KW-0472">Membrane</keyword>
<feature type="domain" description="SIS" evidence="4">
    <location>
        <begin position="62"/>
        <end position="193"/>
    </location>
</feature>